<dbReference type="PROSITE" id="PS51318">
    <property type="entry name" value="TAT"/>
    <property type="match status" value="1"/>
</dbReference>
<gene>
    <name evidence="2" type="ORF">SAMN04488092_102460</name>
</gene>
<keyword evidence="3" id="KW-1185">Reference proteome</keyword>
<feature type="signal peptide" evidence="1">
    <location>
        <begin position="1"/>
        <end position="24"/>
    </location>
</feature>
<dbReference type="AlphaFoldDB" id="A0A1H9BD07"/>
<dbReference type="PANTHER" id="PTHR43737">
    <property type="entry name" value="BLL7424 PROTEIN"/>
    <property type="match status" value="1"/>
</dbReference>
<feature type="chain" id="PRO_5009300822" evidence="1">
    <location>
        <begin position="25"/>
        <end position="398"/>
    </location>
</feature>
<dbReference type="Proteomes" id="UP000198634">
    <property type="component" value="Unassembled WGS sequence"/>
</dbReference>
<dbReference type="PANTHER" id="PTHR43737:SF1">
    <property type="entry name" value="DUF1501 DOMAIN-CONTAINING PROTEIN"/>
    <property type="match status" value="1"/>
</dbReference>
<name>A0A1H9BD07_9RHOB</name>
<dbReference type="EMBL" id="FOEP01000002">
    <property type="protein sequence ID" value="SEP86739.1"/>
    <property type="molecule type" value="Genomic_DNA"/>
</dbReference>
<dbReference type="OrthoDB" id="9779968at2"/>
<organism evidence="2 3">
    <name type="scientific">Thalassovita taeanensis</name>
    <dbReference type="NCBI Taxonomy" id="657014"/>
    <lineage>
        <taxon>Bacteria</taxon>
        <taxon>Pseudomonadati</taxon>
        <taxon>Pseudomonadota</taxon>
        <taxon>Alphaproteobacteria</taxon>
        <taxon>Rhodobacterales</taxon>
        <taxon>Roseobacteraceae</taxon>
        <taxon>Thalassovita</taxon>
    </lineage>
</organism>
<protein>
    <submittedName>
        <fullName evidence="2">Uncharacterized conserved protein, DUF1501 family</fullName>
    </submittedName>
</protein>
<dbReference type="Pfam" id="PF07394">
    <property type="entry name" value="DUF1501"/>
    <property type="match status" value="1"/>
</dbReference>
<dbReference type="InterPro" id="IPR006311">
    <property type="entry name" value="TAT_signal"/>
</dbReference>
<evidence type="ECO:0000313" key="3">
    <source>
        <dbReference type="Proteomes" id="UP000198634"/>
    </source>
</evidence>
<dbReference type="STRING" id="657014.SAMN04488092_102460"/>
<reference evidence="2 3" key="1">
    <citation type="submission" date="2016-10" db="EMBL/GenBank/DDBJ databases">
        <authorList>
            <person name="de Groot N.N."/>
        </authorList>
    </citation>
    <scope>NUCLEOTIDE SEQUENCE [LARGE SCALE GENOMIC DNA]</scope>
    <source>
        <strain evidence="2 3">DSM 22007</strain>
    </source>
</reference>
<evidence type="ECO:0000256" key="1">
    <source>
        <dbReference type="SAM" id="SignalP"/>
    </source>
</evidence>
<dbReference type="RefSeq" id="WP_090268657.1">
    <property type="nucleotide sequence ID" value="NZ_FOEP01000002.1"/>
</dbReference>
<keyword evidence="1" id="KW-0732">Signal</keyword>
<evidence type="ECO:0000313" key="2">
    <source>
        <dbReference type="EMBL" id="SEP86739.1"/>
    </source>
</evidence>
<dbReference type="InterPro" id="IPR010869">
    <property type="entry name" value="DUF1501"/>
</dbReference>
<sequence>MAPSPLSRRSFLTRSIALGCSAAASPLLTPLSFASAPWDNRLVVIILRGAMDGLDVVQPYGDPALAALRPNLGFGEAAGAPDLDGFFSLHPALSDLMPLWRAQELGFIHAVSTPYRDKRSHFDGQDLLEAGTTGIGMAAGRDGWLNRMLQTVPGIEAETAFSIGHENMLLLKGAAPVANWSPDVDLSLSPQGQRLAEMVMHDDPLFRDALAEAILLTGGEGADMMMGQTGKTRPAGTRLIAEFAAQRLRAQTRIAAFSIGGWDTHKGQATSLPRALGGLSEAILTLRKKLGPVWNKTAVVAMTEFGRTVRENGTRGTDHGTGGAMLLAGGAIRGGKVYGDWPGLSETQLYERRDLMPQRDVRAYAGWVMRGLFGLDKAVLENAVFPGMQLETAPGFLL</sequence>
<proteinExistence type="predicted"/>
<accession>A0A1H9BD07</accession>